<reference evidence="7" key="1">
    <citation type="submission" date="2019-08" db="EMBL/GenBank/DDBJ databases">
        <authorList>
            <person name="Kucharzyk K."/>
            <person name="Murdoch R.W."/>
            <person name="Higgins S."/>
            <person name="Loffler F."/>
        </authorList>
    </citation>
    <scope>NUCLEOTIDE SEQUENCE</scope>
</reference>
<evidence type="ECO:0000259" key="6">
    <source>
        <dbReference type="SMART" id="SM01091"/>
    </source>
</evidence>
<evidence type="ECO:0000256" key="2">
    <source>
        <dbReference type="ARBA" id="ARBA00006337"/>
    </source>
</evidence>
<dbReference type="InterPro" id="IPR016169">
    <property type="entry name" value="FAD-bd_PCMH_sub2"/>
</dbReference>
<dbReference type="InterPro" id="IPR036318">
    <property type="entry name" value="FAD-bd_PCMH-like_sf"/>
</dbReference>
<comment type="subcellular location">
    <subcellularLocation>
        <location evidence="1">Cell membrane</location>
        <topology evidence="1">Multi-pass membrane protein</topology>
    </subcellularLocation>
</comment>
<dbReference type="InterPro" id="IPR046342">
    <property type="entry name" value="CBS_dom_sf"/>
</dbReference>
<organism evidence="7">
    <name type="scientific">bioreactor metagenome</name>
    <dbReference type="NCBI Taxonomy" id="1076179"/>
    <lineage>
        <taxon>unclassified sequences</taxon>
        <taxon>metagenomes</taxon>
        <taxon>ecological metagenomes</taxon>
    </lineage>
</organism>
<sequence length="128" mass="14683">MAIVVDEYGGTTGIVTMEDILEEIVGDISDEYDEEVKPFYTIAPDGSYIFEGKTSLEDFIEVTGVPERDFEKLQEDVDTIAGLMLELKGDFPKRKELVKYKRYGFQAEEMNKRRIEKVRFIPPKGDSE</sequence>
<evidence type="ECO:0000313" key="7">
    <source>
        <dbReference type="EMBL" id="MPM96579.1"/>
    </source>
</evidence>
<dbReference type="Gene3D" id="3.90.1280.20">
    <property type="match status" value="1"/>
</dbReference>
<evidence type="ECO:0000256" key="1">
    <source>
        <dbReference type="ARBA" id="ARBA00004651"/>
    </source>
</evidence>
<name>A0A645E4W3_9ZZZZ</name>
<dbReference type="PANTHER" id="PTHR22777:SF32">
    <property type="entry name" value="UPF0053 INNER MEMBRANE PROTEIN YFJD"/>
    <property type="match status" value="1"/>
</dbReference>
<dbReference type="SUPFAM" id="SSF56176">
    <property type="entry name" value="FAD-binding/transporter-associated domain-like"/>
    <property type="match status" value="1"/>
</dbReference>
<dbReference type="InterPro" id="IPR005170">
    <property type="entry name" value="Transptr-assoc_dom"/>
</dbReference>
<evidence type="ECO:0000256" key="3">
    <source>
        <dbReference type="ARBA" id="ARBA00022475"/>
    </source>
</evidence>
<gene>
    <name evidence="7" type="primary">corC_13</name>
    <name evidence="7" type="ORF">SDC9_143743</name>
</gene>
<keyword evidence="5" id="KW-0129">CBS domain</keyword>
<accession>A0A645E4W3</accession>
<evidence type="ECO:0000256" key="5">
    <source>
        <dbReference type="ARBA" id="ARBA00023122"/>
    </source>
</evidence>
<dbReference type="Gene3D" id="3.30.465.10">
    <property type="match status" value="1"/>
</dbReference>
<comment type="similarity">
    <text evidence="2">Belongs to the UPF0053 family.</text>
</comment>
<keyword evidence="4" id="KW-0677">Repeat</keyword>
<keyword evidence="3" id="KW-0472">Membrane</keyword>
<dbReference type="AlphaFoldDB" id="A0A645E4W3"/>
<evidence type="ECO:0000256" key="4">
    <source>
        <dbReference type="ARBA" id="ARBA00022737"/>
    </source>
</evidence>
<dbReference type="EMBL" id="VSSQ01042945">
    <property type="protein sequence ID" value="MPM96579.1"/>
    <property type="molecule type" value="Genomic_DNA"/>
</dbReference>
<comment type="caution">
    <text evidence="7">The sequence shown here is derived from an EMBL/GenBank/DDBJ whole genome shotgun (WGS) entry which is preliminary data.</text>
</comment>
<protein>
    <submittedName>
        <fullName evidence="7">Magnesium and cobalt efflux protein CorC</fullName>
    </submittedName>
</protein>
<dbReference type="GO" id="GO:0005886">
    <property type="term" value="C:plasma membrane"/>
    <property type="evidence" value="ECO:0007669"/>
    <property type="project" value="UniProtKB-SubCell"/>
</dbReference>
<keyword evidence="3" id="KW-1003">Cell membrane</keyword>
<dbReference type="SUPFAM" id="SSF54631">
    <property type="entry name" value="CBS-domain pair"/>
    <property type="match status" value="1"/>
</dbReference>
<proteinExistence type="inferred from homology"/>
<feature type="domain" description="Transporter-associated" evidence="6">
    <location>
        <begin position="41"/>
        <end position="124"/>
    </location>
</feature>
<dbReference type="PANTHER" id="PTHR22777">
    <property type="entry name" value="HEMOLYSIN-RELATED"/>
    <property type="match status" value="1"/>
</dbReference>
<dbReference type="SMART" id="SM01091">
    <property type="entry name" value="CorC_HlyC"/>
    <property type="match status" value="1"/>
</dbReference>
<dbReference type="Pfam" id="PF03471">
    <property type="entry name" value="CorC_HlyC"/>
    <property type="match status" value="1"/>
</dbReference>
<dbReference type="GO" id="GO:0050660">
    <property type="term" value="F:flavin adenine dinucleotide binding"/>
    <property type="evidence" value="ECO:0007669"/>
    <property type="project" value="InterPro"/>
</dbReference>